<dbReference type="AlphaFoldDB" id="A0A5B9QYA1"/>
<accession>A0A5B9QYA1</accession>
<dbReference type="Proteomes" id="UP000325286">
    <property type="component" value="Chromosome"/>
</dbReference>
<evidence type="ECO:0000313" key="2">
    <source>
        <dbReference type="EMBL" id="QEG42879.1"/>
    </source>
</evidence>
<protein>
    <recommendedName>
        <fullName evidence="1">FAD/NAD(P)-binding domain-containing protein</fullName>
    </recommendedName>
</protein>
<dbReference type="Gene3D" id="3.50.50.60">
    <property type="entry name" value="FAD/NAD(P)-binding domain"/>
    <property type="match status" value="1"/>
</dbReference>
<dbReference type="KEGG" id="rul:UC8_49210"/>
<dbReference type="SUPFAM" id="SSF51905">
    <property type="entry name" value="FAD/NAD(P)-binding domain"/>
    <property type="match status" value="1"/>
</dbReference>
<sequence>MSDEILEAPGSIAIIGGGVLGLETALYARFLGYEVQLLEASEVGQRWLDEGDAPLQFLPGRGISELALAAIRAQSDDSQALQTLPTTAADWANQILRPLAEIDLLAGRVHCGHRVVDVRRVPNEEDPEEFDFQIHCQGQDTVWQAEAVVDTAGWSADSDAPEGFAQWSAVPYFCCIDGHDSAAGDEDWEARSRRGRDQIRQRFATWGDRPTLDLYRPRRS</sequence>
<evidence type="ECO:0000313" key="3">
    <source>
        <dbReference type="Proteomes" id="UP000325286"/>
    </source>
</evidence>
<dbReference type="GO" id="GO:0016491">
    <property type="term" value="F:oxidoreductase activity"/>
    <property type="evidence" value="ECO:0007669"/>
    <property type="project" value="InterPro"/>
</dbReference>
<gene>
    <name evidence="2" type="ORF">UC8_49210</name>
</gene>
<dbReference type="Pfam" id="PF07992">
    <property type="entry name" value="Pyr_redox_2"/>
    <property type="match status" value="1"/>
</dbReference>
<dbReference type="InterPro" id="IPR023753">
    <property type="entry name" value="FAD/NAD-binding_dom"/>
</dbReference>
<reference evidence="2 3" key="1">
    <citation type="submission" date="2019-08" db="EMBL/GenBank/DDBJ databases">
        <title>Deep-cultivation of Planctomycetes and their phenomic and genomic characterization uncovers novel biology.</title>
        <authorList>
            <person name="Wiegand S."/>
            <person name="Jogler M."/>
            <person name="Boedeker C."/>
            <person name="Pinto D."/>
            <person name="Vollmers J."/>
            <person name="Rivas-Marin E."/>
            <person name="Kohn T."/>
            <person name="Peeters S.H."/>
            <person name="Heuer A."/>
            <person name="Rast P."/>
            <person name="Oberbeckmann S."/>
            <person name="Bunk B."/>
            <person name="Jeske O."/>
            <person name="Meyerdierks A."/>
            <person name="Storesund J.E."/>
            <person name="Kallscheuer N."/>
            <person name="Luecker S."/>
            <person name="Lage O.M."/>
            <person name="Pohl T."/>
            <person name="Merkel B.J."/>
            <person name="Hornburger P."/>
            <person name="Mueller R.-W."/>
            <person name="Bruemmer F."/>
            <person name="Labrenz M."/>
            <person name="Spormann A.M."/>
            <person name="Op den Camp H."/>
            <person name="Overmann J."/>
            <person name="Amann R."/>
            <person name="Jetten M.S.M."/>
            <person name="Mascher T."/>
            <person name="Medema M.H."/>
            <person name="Devos D.P."/>
            <person name="Kaster A.-K."/>
            <person name="Ovreas L."/>
            <person name="Rohde M."/>
            <person name="Galperin M.Y."/>
            <person name="Jogler C."/>
        </authorList>
    </citation>
    <scope>NUCLEOTIDE SEQUENCE [LARGE SCALE GENOMIC DNA]</scope>
    <source>
        <strain evidence="2 3">UC8</strain>
    </source>
</reference>
<proteinExistence type="predicted"/>
<organism evidence="2 3">
    <name type="scientific">Roseimaritima ulvae</name>
    <dbReference type="NCBI Taxonomy" id="980254"/>
    <lineage>
        <taxon>Bacteria</taxon>
        <taxon>Pseudomonadati</taxon>
        <taxon>Planctomycetota</taxon>
        <taxon>Planctomycetia</taxon>
        <taxon>Pirellulales</taxon>
        <taxon>Pirellulaceae</taxon>
        <taxon>Roseimaritima</taxon>
    </lineage>
</organism>
<name>A0A5B9QYA1_9BACT</name>
<dbReference type="EMBL" id="CP042914">
    <property type="protein sequence ID" value="QEG42879.1"/>
    <property type="molecule type" value="Genomic_DNA"/>
</dbReference>
<keyword evidence="3" id="KW-1185">Reference proteome</keyword>
<evidence type="ECO:0000259" key="1">
    <source>
        <dbReference type="Pfam" id="PF07992"/>
    </source>
</evidence>
<dbReference type="InterPro" id="IPR036188">
    <property type="entry name" value="FAD/NAD-bd_sf"/>
</dbReference>
<dbReference type="RefSeq" id="WP_068132824.1">
    <property type="nucleotide sequence ID" value="NZ_CP042914.1"/>
</dbReference>
<dbReference type="OrthoDB" id="9773233at2"/>
<feature type="domain" description="FAD/NAD(P)-binding" evidence="1">
    <location>
        <begin position="8"/>
        <end position="42"/>
    </location>
</feature>